<proteinExistence type="inferred from homology"/>
<dbReference type="InterPro" id="IPR017871">
    <property type="entry name" value="ABC_transporter-like_CS"/>
</dbReference>
<dbReference type="Pfam" id="PF00005">
    <property type="entry name" value="ABC_tran"/>
    <property type="match status" value="1"/>
</dbReference>
<organism evidence="6 7">
    <name type="scientific">Shewanella electrodiphila</name>
    <dbReference type="NCBI Taxonomy" id="934143"/>
    <lineage>
        <taxon>Bacteria</taxon>
        <taxon>Pseudomonadati</taxon>
        <taxon>Pseudomonadota</taxon>
        <taxon>Gammaproteobacteria</taxon>
        <taxon>Alteromonadales</taxon>
        <taxon>Shewanellaceae</taxon>
        <taxon>Shewanella</taxon>
    </lineage>
</organism>
<comment type="similarity">
    <text evidence="1">Belongs to the ABC transporter superfamily.</text>
</comment>
<keyword evidence="3" id="KW-0547">Nucleotide-binding</keyword>
<dbReference type="EMBL" id="JAKIKU010000008">
    <property type="protein sequence ID" value="MCL1046613.1"/>
    <property type="molecule type" value="Genomic_DNA"/>
</dbReference>
<reference evidence="6 7" key="1">
    <citation type="submission" date="2022-01" db="EMBL/GenBank/DDBJ databases">
        <title>Whole genome-based taxonomy of the Shewanellaceae.</title>
        <authorList>
            <person name="Martin-Rodriguez A.J."/>
        </authorList>
    </citation>
    <scope>NUCLEOTIDE SEQUENCE [LARGE SCALE GENOMIC DNA]</scope>
    <source>
        <strain evidence="6 7">DSM 24955</strain>
    </source>
</reference>
<protein>
    <submittedName>
        <fullName evidence="6">ABC transporter ATP-binding protein</fullName>
    </submittedName>
</protein>
<evidence type="ECO:0000313" key="6">
    <source>
        <dbReference type="EMBL" id="MCL1046613.1"/>
    </source>
</evidence>
<keyword evidence="7" id="KW-1185">Reference proteome</keyword>
<accession>A0ABT0KS79</accession>
<dbReference type="SMART" id="SM00382">
    <property type="entry name" value="AAA"/>
    <property type="match status" value="1"/>
</dbReference>
<evidence type="ECO:0000256" key="4">
    <source>
        <dbReference type="ARBA" id="ARBA00022840"/>
    </source>
</evidence>
<dbReference type="CDD" id="cd03255">
    <property type="entry name" value="ABC_MJ0796_LolCDE_FtsE"/>
    <property type="match status" value="1"/>
</dbReference>
<evidence type="ECO:0000259" key="5">
    <source>
        <dbReference type="PROSITE" id="PS50893"/>
    </source>
</evidence>
<dbReference type="PROSITE" id="PS00211">
    <property type="entry name" value="ABC_TRANSPORTER_1"/>
    <property type="match status" value="1"/>
</dbReference>
<dbReference type="InterPro" id="IPR017911">
    <property type="entry name" value="MacB-like_ATP-bd"/>
</dbReference>
<dbReference type="GO" id="GO:0005524">
    <property type="term" value="F:ATP binding"/>
    <property type="evidence" value="ECO:0007669"/>
    <property type="project" value="UniProtKB-KW"/>
</dbReference>
<name>A0ABT0KS79_9GAMM</name>
<sequence length="226" mass="25356">MQTVETNLVSQLSLVSKGFTDGDRYHQVLDCVDLALHSGDTIALTGPSGTGKSTLLNIIAGFEKIDSGELQLLGQQAQCWQDNHWSHFRRQQLGIVFQQFNLLTPLNVLDNIRFPLQLNKLKWSPWADELINQLDLREVLARPVETLSGGQQQRVAIARALIHKPSLLLADEPTGNLDEKAGQQVMQLLCELAQAANTTILMVTHSDTCANYMQRRWHLEQGKIHE</sequence>
<keyword evidence="2" id="KW-0813">Transport</keyword>
<dbReference type="Gene3D" id="3.40.50.300">
    <property type="entry name" value="P-loop containing nucleotide triphosphate hydrolases"/>
    <property type="match status" value="1"/>
</dbReference>
<dbReference type="PANTHER" id="PTHR42798">
    <property type="entry name" value="LIPOPROTEIN-RELEASING SYSTEM ATP-BINDING PROTEIN LOLD"/>
    <property type="match status" value="1"/>
</dbReference>
<dbReference type="Proteomes" id="UP001202134">
    <property type="component" value="Unassembled WGS sequence"/>
</dbReference>
<dbReference type="InterPro" id="IPR003593">
    <property type="entry name" value="AAA+_ATPase"/>
</dbReference>
<evidence type="ECO:0000256" key="3">
    <source>
        <dbReference type="ARBA" id="ARBA00022741"/>
    </source>
</evidence>
<evidence type="ECO:0000256" key="1">
    <source>
        <dbReference type="ARBA" id="ARBA00005417"/>
    </source>
</evidence>
<dbReference type="SUPFAM" id="SSF52540">
    <property type="entry name" value="P-loop containing nucleoside triphosphate hydrolases"/>
    <property type="match status" value="1"/>
</dbReference>
<evidence type="ECO:0000256" key="2">
    <source>
        <dbReference type="ARBA" id="ARBA00022448"/>
    </source>
</evidence>
<dbReference type="PANTHER" id="PTHR42798:SF7">
    <property type="entry name" value="ALPHA-D-RIBOSE 1-METHYLPHOSPHONATE 5-TRIPHOSPHATE SYNTHASE SUBUNIT PHNL"/>
    <property type="match status" value="1"/>
</dbReference>
<dbReference type="RefSeq" id="WP_229368535.1">
    <property type="nucleotide sequence ID" value="NZ_JAKIKU010000008.1"/>
</dbReference>
<gene>
    <name evidence="6" type="ORF">L2737_14970</name>
</gene>
<evidence type="ECO:0000313" key="7">
    <source>
        <dbReference type="Proteomes" id="UP001202134"/>
    </source>
</evidence>
<dbReference type="PROSITE" id="PS50893">
    <property type="entry name" value="ABC_TRANSPORTER_2"/>
    <property type="match status" value="1"/>
</dbReference>
<dbReference type="InterPro" id="IPR027417">
    <property type="entry name" value="P-loop_NTPase"/>
</dbReference>
<feature type="domain" description="ABC transporter" evidence="5">
    <location>
        <begin position="12"/>
        <end position="226"/>
    </location>
</feature>
<keyword evidence="4 6" id="KW-0067">ATP-binding</keyword>
<comment type="caution">
    <text evidence="6">The sequence shown here is derived from an EMBL/GenBank/DDBJ whole genome shotgun (WGS) entry which is preliminary data.</text>
</comment>
<dbReference type="InterPro" id="IPR003439">
    <property type="entry name" value="ABC_transporter-like_ATP-bd"/>
</dbReference>